<evidence type="ECO:0000256" key="6">
    <source>
        <dbReference type="ARBA" id="ARBA00023002"/>
    </source>
</evidence>
<name>A0A286U6V6_9AGAM</name>
<dbReference type="GO" id="GO:0005506">
    <property type="term" value="F:iron ion binding"/>
    <property type="evidence" value="ECO:0007669"/>
    <property type="project" value="InterPro"/>
</dbReference>
<evidence type="ECO:0000256" key="10">
    <source>
        <dbReference type="RuleBase" id="RU000461"/>
    </source>
</evidence>
<dbReference type="AlphaFoldDB" id="A0A286U6V6"/>
<dbReference type="InterPro" id="IPR002401">
    <property type="entry name" value="Cyt_P450_E_grp-I"/>
</dbReference>
<evidence type="ECO:0000256" key="4">
    <source>
        <dbReference type="ARBA" id="ARBA00022617"/>
    </source>
</evidence>
<evidence type="ECO:0000313" key="13">
    <source>
        <dbReference type="Proteomes" id="UP000217199"/>
    </source>
</evidence>
<dbReference type="Pfam" id="PF00067">
    <property type="entry name" value="p450"/>
    <property type="match status" value="1"/>
</dbReference>
<keyword evidence="7 9" id="KW-0408">Iron</keyword>
<accession>A0A286U6V6</accession>
<evidence type="ECO:0000256" key="3">
    <source>
        <dbReference type="ARBA" id="ARBA00010617"/>
    </source>
</evidence>
<evidence type="ECO:0000256" key="7">
    <source>
        <dbReference type="ARBA" id="ARBA00023004"/>
    </source>
</evidence>
<dbReference type="InterPro" id="IPR017972">
    <property type="entry name" value="Cyt_P450_CS"/>
</dbReference>
<evidence type="ECO:0000256" key="8">
    <source>
        <dbReference type="ARBA" id="ARBA00023033"/>
    </source>
</evidence>
<organism evidence="12 13">
    <name type="scientific">Pyrrhoderma noxium</name>
    <dbReference type="NCBI Taxonomy" id="2282107"/>
    <lineage>
        <taxon>Eukaryota</taxon>
        <taxon>Fungi</taxon>
        <taxon>Dikarya</taxon>
        <taxon>Basidiomycota</taxon>
        <taxon>Agaricomycotina</taxon>
        <taxon>Agaricomycetes</taxon>
        <taxon>Hymenochaetales</taxon>
        <taxon>Hymenochaetaceae</taxon>
        <taxon>Pyrrhoderma</taxon>
    </lineage>
</organism>
<reference evidence="12 13" key="1">
    <citation type="journal article" date="2017" name="Mol. Ecol.">
        <title>Comparative and population genomic landscape of Phellinus noxius: A hypervariable fungus causing root rot in trees.</title>
        <authorList>
            <person name="Chung C.L."/>
            <person name="Lee T.J."/>
            <person name="Akiba M."/>
            <person name="Lee H.H."/>
            <person name="Kuo T.H."/>
            <person name="Liu D."/>
            <person name="Ke H.M."/>
            <person name="Yokoi T."/>
            <person name="Roa M.B."/>
            <person name="Lu M.J."/>
            <person name="Chang Y.Y."/>
            <person name="Ann P.J."/>
            <person name="Tsai J.N."/>
            <person name="Chen C.Y."/>
            <person name="Tzean S.S."/>
            <person name="Ota Y."/>
            <person name="Hattori T."/>
            <person name="Sahashi N."/>
            <person name="Liou R.F."/>
            <person name="Kikuchi T."/>
            <person name="Tsai I.J."/>
        </authorList>
    </citation>
    <scope>NUCLEOTIDE SEQUENCE [LARGE SCALE GENOMIC DNA]</scope>
    <source>
        <strain evidence="12 13">FFPRI411160</strain>
    </source>
</reference>
<evidence type="ECO:0000313" key="12">
    <source>
        <dbReference type="EMBL" id="PAV15311.1"/>
    </source>
</evidence>
<dbReference type="GO" id="GO:0020037">
    <property type="term" value="F:heme binding"/>
    <property type="evidence" value="ECO:0007669"/>
    <property type="project" value="InterPro"/>
</dbReference>
<keyword evidence="6 10" id="KW-0560">Oxidoreductase</keyword>
<dbReference type="InterPro" id="IPR050364">
    <property type="entry name" value="Cytochrome_P450_fung"/>
</dbReference>
<dbReference type="Gene3D" id="1.10.630.10">
    <property type="entry name" value="Cytochrome P450"/>
    <property type="match status" value="1"/>
</dbReference>
<dbReference type="OrthoDB" id="1055148at2759"/>
<proteinExistence type="inferred from homology"/>
<comment type="pathway">
    <text evidence="2">Secondary metabolite biosynthesis.</text>
</comment>
<dbReference type="EMBL" id="NBII01000010">
    <property type="protein sequence ID" value="PAV15311.1"/>
    <property type="molecule type" value="Genomic_DNA"/>
</dbReference>
<keyword evidence="11" id="KW-0472">Membrane</keyword>
<feature type="binding site" description="axial binding residue" evidence="9">
    <location>
        <position position="441"/>
    </location>
    <ligand>
        <name>heme</name>
        <dbReference type="ChEBI" id="CHEBI:30413"/>
    </ligand>
    <ligandPart>
        <name>Fe</name>
        <dbReference type="ChEBI" id="CHEBI:18248"/>
    </ligandPart>
</feature>
<dbReference type="SUPFAM" id="SSF48264">
    <property type="entry name" value="Cytochrome P450"/>
    <property type="match status" value="1"/>
</dbReference>
<keyword evidence="5 9" id="KW-0479">Metal-binding</keyword>
<protein>
    <submittedName>
        <fullName evidence="12">Cytochrome P450</fullName>
    </submittedName>
</protein>
<keyword evidence="11" id="KW-0812">Transmembrane</keyword>
<feature type="transmembrane region" description="Helical" evidence="11">
    <location>
        <begin position="7"/>
        <end position="26"/>
    </location>
</feature>
<dbReference type="PANTHER" id="PTHR46300">
    <property type="entry name" value="P450, PUTATIVE (EUROFUNG)-RELATED-RELATED"/>
    <property type="match status" value="1"/>
</dbReference>
<dbReference type="GO" id="GO:0016705">
    <property type="term" value="F:oxidoreductase activity, acting on paired donors, with incorporation or reduction of molecular oxygen"/>
    <property type="evidence" value="ECO:0007669"/>
    <property type="project" value="InterPro"/>
</dbReference>
<dbReference type="InParanoid" id="A0A286U6V6"/>
<dbReference type="InterPro" id="IPR001128">
    <property type="entry name" value="Cyt_P450"/>
</dbReference>
<comment type="caution">
    <text evidence="12">The sequence shown here is derived from an EMBL/GenBank/DDBJ whole genome shotgun (WGS) entry which is preliminary data.</text>
</comment>
<dbReference type="PRINTS" id="PR00463">
    <property type="entry name" value="EP450I"/>
</dbReference>
<keyword evidence="13" id="KW-1185">Reference proteome</keyword>
<evidence type="ECO:0000256" key="1">
    <source>
        <dbReference type="ARBA" id="ARBA00001971"/>
    </source>
</evidence>
<dbReference type="InterPro" id="IPR036396">
    <property type="entry name" value="Cyt_P450_sf"/>
</dbReference>
<keyword evidence="8 10" id="KW-0503">Monooxygenase</keyword>
<dbReference type="CDD" id="cd11065">
    <property type="entry name" value="CYP64-like"/>
    <property type="match status" value="1"/>
</dbReference>
<dbReference type="PANTHER" id="PTHR46300:SF7">
    <property type="entry name" value="P450, PUTATIVE (EUROFUNG)-RELATED"/>
    <property type="match status" value="1"/>
</dbReference>
<dbReference type="GO" id="GO:0004497">
    <property type="term" value="F:monooxygenase activity"/>
    <property type="evidence" value="ECO:0007669"/>
    <property type="project" value="UniProtKB-KW"/>
</dbReference>
<comment type="cofactor">
    <cofactor evidence="1 9">
        <name>heme</name>
        <dbReference type="ChEBI" id="CHEBI:30413"/>
    </cofactor>
</comment>
<evidence type="ECO:0000256" key="11">
    <source>
        <dbReference type="SAM" id="Phobius"/>
    </source>
</evidence>
<keyword evidence="4 9" id="KW-0349">Heme</keyword>
<dbReference type="PROSITE" id="PS00086">
    <property type="entry name" value="CYTOCHROME_P450"/>
    <property type="match status" value="1"/>
</dbReference>
<dbReference type="Proteomes" id="UP000217199">
    <property type="component" value="Unassembled WGS sequence"/>
</dbReference>
<evidence type="ECO:0000256" key="9">
    <source>
        <dbReference type="PIRSR" id="PIRSR602401-1"/>
    </source>
</evidence>
<evidence type="ECO:0000256" key="2">
    <source>
        <dbReference type="ARBA" id="ARBA00005179"/>
    </source>
</evidence>
<sequence length="519" mass="58894">MESHLTGILIVSIASLALYLLLSWPLGPKKGLLYPPGPKGLPILGNFFDMMGARECETLRGWKATYGPIAHLKVFGRSYVYLNDYQTVVNLFEKRGNIYSSRPHFIMNDLQGWGEWFVGVLPYGPELRRSRQKLHHFLQQSVVPDYFAFQTQSSYRLAELLLRDPEDFLDVLKYSAADLITRVTYGYAANGITDPIIRIAEEGMEAFADAQGFYMVNEVPWLQHLPPWIPGMGFMRIAEEGYKKSMDMYKKPYEMFKKNLGKGLGSSSIAARLLESLRDNNGKISQEDEDLTAKVTSIMYAGAADTSFSALSTFILAMVLHPDVQKRAQEEIDKTIGRNTLPTFEDLPKLKYIDAIRKECMRWQSIITTPSPHTVSIDDEINGYLIPANSVVMANFWAIFRDPVEYPEPDKFIPERFIPSEGKKVPLEPSKVIFSVGRRICPGRYFAENSIFIDMATIIATCDIRMALDVDGNLIIPDINYTNQFIRHTKPFRCSIKPRNSEILGLLHQHNEVETSSGD</sequence>
<keyword evidence="11" id="KW-1133">Transmembrane helix</keyword>
<gene>
    <name evidence="12" type="ORF">PNOK_0907300</name>
</gene>
<evidence type="ECO:0000256" key="5">
    <source>
        <dbReference type="ARBA" id="ARBA00022723"/>
    </source>
</evidence>
<dbReference type="STRING" id="2282107.A0A286U6V6"/>
<comment type="similarity">
    <text evidence="3 10">Belongs to the cytochrome P450 family.</text>
</comment>